<sequence length="45" mass="5155">MRAPLCLLPWLPCPPGCRNGMEACKGGRPQRTFLLKEQRNERDQS</sequence>
<evidence type="ECO:0000313" key="2">
    <source>
        <dbReference type="Proteomes" id="UP000003986"/>
    </source>
</evidence>
<evidence type="ECO:0000313" key="1">
    <source>
        <dbReference type="EMBL" id="EFE76687.2"/>
    </source>
</evidence>
<reference evidence="2" key="2">
    <citation type="submission" date="2008-12" db="EMBL/GenBank/DDBJ databases">
        <title>Annotation of Streptomyces roseosporus strain NRRL 15998.</title>
        <authorList>
            <consortium name="The Broad Institute Genome Sequencing Platform"/>
            <consortium name="Broad Institute Microbial Sequencing Center"/>
            <person name="Fischbach M."/>
            <person name="Ward D."/>
            <person name="Young S."/>
            <person name="Kodira C.D."/>
            <person name="Zeng Q."/>
            <person name="Koehrsen M."/>
            <person name="Godfrey P."/>
            <person name="Alvarado L."/>
            <person name="Berlin A.M."/>
            <person name="Borenstein D."/>
            <person name="Chen Z."/>
            <person name="Engels R."/>
            <person name="Freedman E."/>
            <person name="Gellesch M."/>
            <person name="Goldberg J."/>
            <person name="Griggs A."/>
            <person name="Gujja S."/>
            <person name="Heiman D.I."/>
            <person name="Hepburn T.A."/>
            <person name="Howarth C."/>
            <person name="Jen D."/>
            <person name="Larson L."/>
            <person name="Lewis B."/>
            <person name="Mehta T."/>
            <person name="Park D."/>
            <person name="Pearson M."/>
            <person name="Roberts A."/>
            <person name="Saif S."/>
            <person name="Shea T.D."/>
            <person name="Shenoy N."/>
            <person name="Sisk P."/>
            <person name="Stolte C."/>
            <person name="Sykes S.N."/>
            <person name="Walk T."/>
            <person name="White J."/>
            <person name="Yandava C."/>
            <person name="Straight P."/>
            <person name="Clardy J."/>
            <person name="Hung D."/>
            <person name="Kolter R."/>
            <person name="Mekalanos J."/>
            <person name="Walker S."/>
            <person name="Walsh C.T."/>
            <person name="Wieland B.L.C."/>
            <person name="Ilzarbe M."/>
            <person name="Galagan J."/>
            <person name="Nusbaum C."/>
            <person name="Birren B."/>
        </authorList>
    </citation>
    <scope>NUCLEOTIDE SEQUENCE [LARGE SCALE GENOMIC DNA]</scope>
    <source>
        <strain evidence="2">NRRL 15998</strain>
    </source>
</reference>
<dbReference type="Proteomes" id="UP000003986">
    <property type="component" value="Unassembled WGS sequence"/>
</dbReference>
<organism evidence="1 2">
    <name type="scientific">Streptomyces filamentosus NRRL 15998</name>
    <dbReference type="NCBI Taxonomy" id="457431"/>
    <lineage>
        <taxon>Bacteria</taxon>
        <taxon>Bacillati</taxon>
        <taxon>Actinomycetota</taxon>
        <taxon>Actinomycetes</taxon>
        <taxon>Kitasatosporales</taxon>
        <taxon>Streptomycetaceae</taxon>
        <taxon>Streptomyces</taxon>
    </lineage>
</organism>
<dbReference type="AlphaFoldDB" id="D6ADK2"/>
<name>D6ADK2_STRFL</name>
<proteinExistence type="predicted"/>
<accession>D6ADK2</accession>
<dbReference type="EMBL" id="DS999644">
    <property type="protein sequence ID" value="EFE76687.2"/>
    <property type="molecule type" value="Genomic_DNA"/>
</dbReference>
<reference evidence="2" key="1">
    <citation type="submission" date="2008-10" db="EMBL/GenBank/DDBJ databases">
        <authorList>
            <person name="Molnar K."/>
        </authorList>
    </citation>
    <scope>NUCLEOTIDE SEQUENCE [LARGE SCALE GENOMIC DNA]</scope>
    <source>
        <strain evidence="2">NRRL 15998</strain>
    </source>
</reference>
<protein>
    <submittedName>
        <fullName evidence="1">Predicted protein</fullName>
    </submittedName>
</protein>
<gene>
    <name evidence="1" type="ORF">SSGG_04055</name>
</gene>